<evidence type="ECO:0008006" key="3">
    <source>
        <dbReference type="Google" id="ProtNLM"/>
    </source>
</evidence>
<gene>
    <name evidence="1" type="ORF">SAMN06296036_106227</name>
</gene>
<dbReference type="STRING" id="1513793.SAMN06296036_106227"/>
<name>A0A1Y6BT90_9BACT</name>
<organism evidence="1 2">
    <name type="scientific">Pseudobacteriovorax antillogorgiicola</name>
    <dbReference type="NCBI Taxonomy" id="1513793"/>
    <lineage>
        <taxon>Bacteria</taxon>
        <taxon>Pseudomonadati</taxon>
        <taxon>Bdellovibrionota</taxon>
        <taxon>Oligoflexia</taxon>
        <taxon>Oligoflexales</taxon>
        <taxon>Pseudobacteriovoracaceae</taxon>
        <taxon>Pseudobacteriovorax</taxon>
    </lineage>
</organism>
<dbReference type="Proteomes" id="UP000192907">
    <property type="component" value="Unassembled WGS sequence"/>
</dbReference>
<proteinExistence type="predicted"/>
<evidence type="ECO:0000313" key="2">
    <source>
        <dbReference type="Proteomes" id="UP000192907"/>
    </source>
</evidence>
<dbReference type="SUPFAM" id="SSF53850">
    <property type="entry name" value="Periplasmic binding protein-like II"/>
    <property type="match status" value="1"/>
</dbReference>
<dbReference type="RefSeq" id="WP_132317707.1">
    <property type="nucleotide sequence ID" value="NZ_FWZT01000006.1"/>
</dbReference>
<dbReference type="AlphaFoldDB" id="A0A1Y6BT90"/>
<reference evidence="2" key="1">
    <citation type="submission" date="2017-04" db="EMBL/GenBank/DDBJ databases">
        <authorList>
            <person name="Varghese N."/>
            <person name="Submissions S."/>
        </authorList>
    </citation>
    <scope>NUCLEOTIDE SEQUENCE [LARGE SCALE GENOMIC DNA]</scope>
    <source>
        <strain evidence="2">RKEM611</strain>
    </source>
</reference>
<protein>
    <recommendedName>
        <fullName evidence="3">Extracellular solute-binding protein, family 3</fullName>
    </recommendedName>
</protein>
<keyword evidence="2" id="KW-1185">Reference proteome</keyword>
<evidence type="ECO:0000313" key="1">
    <source>
        <dbReference type="EMBL" id="SMF19019.1"/>
    </source>
</evidence>
<sequence length="115" mass="13122">MPCFVGFTPYSYLSLVKQEEVVLVKENTMESVIKHVFEGTADGAYLNVEVARYVMKKSFADRMPLVFNPRMLHDKGGYLVSTTKHPSLINDLNQFLKSSDIRNQVLEKFGVAKQF</sequence>
<accession>A0A1Y6BT90</accession>
<dbReference type="EMBL" id="FWZT01000006">
    <property type="protein sequence ID" value="SMF19019.1"/>
    <property type="molecule type" value="Genomic_DNA"/>
</dbReference>